<accession>A0A0G1HKA1</accession>
<evidence type="ECO:0000313" key="3">
    <source>
        <dbReference type="Proteomes" id="UP000034063"/>
    </source>
</evidence>
<gene>
    <name evidence="2" type="ORF">UW37_C0009G0034</name>
</gene>
<comment type="caution">
    <text evidence="2">The sequence shown here is derived from an EMBL/GenBank/DDBJ whole genome shotgun (WGS) entry which is preliminary data.</text>
</comment>
<dbReference type="Pfam" id="PF21906">
    <property type="entry name" value="WHD_NrtR"/>
    <property type="match status" value="1"/>
</dbReference>
<name>A0A0G1HKA1_9BACT</name>
<dbReference type="SUPFAM" id="SSF46785">
    <property type="entry name" value="Winged helix' DNA-binding domain"/>
    <property type="match status" value="1"/>
</dbReference>
<dbReference type="GO" id="GO:0016787">
    <property type="term" value="F:hydrolase activity"/>
    <property type="evidence" value="ECO:0007669"/>
    <property type="project" value="UniProtKB-KW"/>
</dbReference>
<reference evidence="2 3" key="1">
    <citation type="journal article" date="2015" name="Nature">
        <title>rRNA introns, odd ribosomes, and small enigmatic genomes across a large radiation of phyla.</title>
        <authorList>
            <person name="Brown C.T."/>
            <person name="Hug L.A."/>
            <person name="Thomas B.C."/>
            <person name="Sharon I."/>
            <person name="Castelle C.J."/>
            <person name="Singh A."/>
            <person name="Wilkins M.J."/>
            <person name="Williams K.H."/>
            <person name="Banfield J.F."/>
        </authorList>
    </citation>
    <scope>NUCLEOTIDE SEQUENCE [LARGE SCALE GENOMIC DNA]</scope>
</reference>
<organism evidence="2 3">
    <name type="scientific">Candidatus Gottesmanbacteria bacterium GW2011_GWA2_44_17</name>
    <dbReference type="NCBI Taxonomy" id="1618444"/>
    <lineage>
        <taxon>Bacteria</taxon>
        <taxon>Candidatus Gottesmaniibacteriota</taxon>
    </lineage>
</organism>
<dbReference type="InterPro" id="IPR036388">
    <property type="entry name" value="WH-like_DNA-bd_sf"/>
</dbReference>
<dbReference type="Gene3D" id="3.90.79.10">
    <property type="entry name" value="Nucleoside Triphosphate Pyrophosphohydrolase"/>
    <property type="match status" value="1"/>
</dbReference>
<dbReference type="AlphaFoldDB" id="A0A0G1HKA1"/>
<dbReference type="InterPro" id="IPR036390">
    <property type="entry name" value="WH_DNA-bd_sf"/>
</dbReference>
<sequence>MHKIAINIKVVLFSCTEKSVLVFLHKDALPKGEPLIDESIDGAVKRIVQKTAGIQLKDDYIEQLYTYSSLEKGIRQVTVTYYVLIPYFCFHDSAYSFWHELSHVKIIHAEKKIIDYAVQRLQWKLEYTNVVYSLLQEQFTLGDLQRIYEAILNKSLDKRNFRKKILSLKLLKPTSSIRKGEKSRPARLYSFIKRHPVITNIFS</sequence>
<dbReference type="SUPFAM" id="SSF55811">
    <property type="entry name" value="Nudix"/>
    <property type="match status" value="1"/>
</dbReference>
<dbReference type="InterPro" id="IPR054105">
    <property type="entry name" value="WHD_NrtR"/>
</dbReference>
<evidence type="ECO:0000313" key="2">
    <source>
        <dbReference type="EMBL" id="KKT47375.1"/>
    </source>
</evidence>
<dbReference type="EMBL" id="LCIB01000009">
    <property type="protein sequence ID" value="KKT47375.1"/>
    <property type="molecule type" value="Genomic_DNA"/>
</dbReference>
<proteinExistence type="predicted"/>
<keyword evidence="2" id="KW-0378">Hydrolase</keyword>
<evidence type="ECO:0000259" key="1">
    <source>
        <dbReference type="Pfam" id="PF21906"/>
    </source>
</evidence>
<feature type="domain" description="NrtR DNA-binding winged helix" evidence="1">
    <location>
        <begin position="132"/>
        <end position="191"/>
    </location>
</feature>
<dbReference type="InterPro" id="IPR015797">
    <property type="entry name" value="NUDIX_hydrolase-like_dom_sf"/>
</dbReference>
<dbReference type="Proteomes" id="UP000034063">
    <property type="component" value="Unassembled WGS sequence"/>
</dbReference>
<dbReference type="Gene3D" id="1.10.10.10">
    <property type="entry name" value="Winged helix-like DNA-binding domain superfamily/Winged helix DNA-binding domain"/>
    <property type="match status" value="1"/>
</dbReference>
<protein>
    <submittedName>
        <fullName evidence="2">NUDIX hydrolase</fullName>
    </submittedName>
</protein>